<dbReference type="Proteomes" id="UP000182725">
    <property type="component" value="Unassembled WGS sequence"/>
</dbReference>
<dbReference type="InterPro" id="IPR025447">
    <property type="entry name" value="DUF4192"/>
</dbReference>
<organism evidence="1 2">
    <name type="scientific">Arthrobacter alpinus</name>
    <dbReference type="NCBI Taxonomy" id="656366"/>
    <lineage>
        <taxon>Bacteria</taxon>
        <taxon>Bacillati</taxon>
        <taxon>Actinomycetota</taxon>
        <taxon>Actinomycetes</taxon>
        <taxon>Micrococcales</taxon>
        <taxon>Micrococcaceae</taxon>
        <taxon>Arthrobacter</taxon>
    </lineage>
</organism>
<evidence type="ECO:0000313" key="2">
    <source>
        <dbReference type="Proteomes" id="UP000182725"/>
    </source>
</evidence>
<dbReference type="EMBL" id="FNTV01000001">
    <property type="protein sequence ID" value="SEE22072.1"/>
    <property type="molecule type" value="Genomic_DNA"/>
</dbReference>
<dbReference type="RefSeq" id="WP_074710765.1">
    <property type="nucleotide sequence ID" value="NZ_FNTV01000001.1"/>
</dbReference>
<evidence type="ECO:0000313" key="1">
    <source>
        <dbReference type="EMBL" id="SEE22072.1"/>
    </source>
</evidence>
<name>A0A1H5H275_9MICC</name>
<reference evidence="1 2" key="1">
    <citation type="submission" date="2016-10" db="EMBL/GenBank/DDBJ databases">
        <authorList>
            <person name="de Groot N.N."/>
        </authorList>
    </citation>
    <scope>NUCLEOTIDE SEQUENCE [LARGE SCALE GENOMIC DNA]</scope>
    <source>
        <strain evidence="1 2">DSM 22274</strain>
    </source>
</reference>
<protein>
    <recommendedName>
        <fullName evidence="3">DUF4192 domain-containing protein</fullName>
    </recommendedName>
</protein>
<accession>A0A1H5H275</accession>
<dbReference type="Pfam" id="PF13830">
    <property type="entry name" value="DUF4192"/>
    <property type="match status" value="2"/>
</dbReference>
<proteinExistence type="predicted"/>
<sequence>MGNQADKIRVSAGEDLLAFIPHMVGYWPKHSIVCIGMSGKRLRATMRLDLPPDHGPDARHFATVAASQLASDSEADGCLIAIFGRDDWADPENFPQAETFLALRKAFAEEGLPVRDAWYVGDEHWRSLECTDAACCPWPGKNNASIKESFVNTEFIFRGSMVRESPKEQIQERISVKDKAFAAAVVAAGNDVRKPLAEFGSGEKQMAANLGAWDFSLARWPATPDADMAAFLIASLADTTVRDTVIVALASTADHAFTGAAAMGLLEADTNPVLVPRNWYGGSQSAECTVAIEGYSETRYLRACRDFGNILVGEIDDGDSRIVGPDWNRLDRAQPLLEFLAAASSGADKCPVLCVLGWIQWCKGRGTWAGEYFQLCQEFQPGYRLAHLLDQLLAVGHIAACAKDQRTAWHGLREETADDQAA</sequence>
<gene>
    <name evidence="1" type="ORF">SAMN04489740_0910</name>
</gene>
<evidence type="ECO:0008006" key="3">
    <source>
        <dbReference type="Google" id="ProtNLM"/>
    </source>
</evidence>
<dbReference type="AlphaFoldDB" id="A0A1H5H275"/>